<keyword evidence="4 6" id="KW-0238">DNA-binding</keyword>
<protein>
    <recommendedName>
        <fullName evidence="8">H15 domain-containing protein</fullName>
    </recommendedName>
</protein>
<dbReference type="GO" id="GO:0005634">
    <property type="term" value="C:nucleus"/>
    <property type="evidence" value="ECO:0007669"/>
    <property type="project" value="UniProtKB-SubCell"/>
</dbReference>
<evidence type="ECO:0000256" key="4">
    <source>
        <dbReference type="ARBA" id="ARBA00023125"/>
    </source>
</evidence>
<evidence type="ECO:0000256" key="5">
    <source>
        <dbReference type="ARBA" id="ARBA00023242"/>
    </source>
</evidence>
<proteinExistence type="inferred from homology"/>
<organism evidence="9 10">
    <name type="scientific">Sorghum bicolor</name>
    <name type="common">Sorghum</name>
    <name type="synonym">Sorghum vulgare</name>
    <dbReference type="NCBI Taxonomy" id="4558"/>
    <lineage>
        <taxon>Eukaryota</taxon>
        <taxon>Viridiplantae</taxon>
        <taxon>Streptophyta</taxon>
        <taxon>Embryophyta</taxon>
        <taxon>Tracheophyta</taxon>
        <taxon>Spermatophyta</taxon>
        <taxon>Magnoliopsida</taxon>
        <taxon>Liliopsida</taxon>
        <taxon>Poales</taxon>
        <taxon>Poaceae</taxon>
        <taxon>PACMAD clade</taxon>
        <taxon>Panicoideae</taxon>
        <taxon>Andropogonodae</taxon>
        <taxon>Andropogoneae</taxon>
        <taxon>Sorghinae</taxon>
        <taxon>Sorghum</taxon>
    </lineage>
</organism>
<dbReference type="PROSITE" id="PS51504">
    <property type="entry name" value="H15"/>
    <property type="match status" value="1"/>
</dbReference>
<dbReference type="GO" id="GO:0006334">
    <property type="term" value="P:nucleosome assembly"/>
    <property type="evidence" value="ECO:0007669"/>
    <property type="project" value="InterPro"/>
</dbReference>
<reference evidence="9" key="1">
    <citation type="journal article" date="2019" name="BMC Genomics">
        <title>A new reference genome for Sorghum bicolor reveals high levels of sequence similarity between sweet and grain genotypes: implications for the genetics of sugar metabolism.</title>
        <authorList>
            <person name="Cooper E.A."/>
            <person name="Brenton Z.W."/>
            <person name="Flinn B.S."/>
            <person name="Jenkins J."/>
            <person name="Shu S."/>
            <person name="Flowers D."/>
            <person name="Luo F."/>
            <person name="Wang Y."/>
            <person name="Xia P."/>
            <person name="Barry K."/>
            <person name="Daum C."/>
            <person name="Lipzen A."/>
            <person name="Yoshinaga Y."/>
            <person name="Schmutz J."/>
            <person name="Saski C."/>
            <person name="Vermerris W."/>
            <person name="Kresovich S."/>
        </authorList>
    </citation>
    <scope>NUCLEOTIDE SEQUENCE</scope>
</reference>
<keyword evidence="5 6" id="KW-0539">Nucleus</keyword>
<evidence type="ECO:0000256" key="2">
    <source>
        <dbReference type="ARBA" id="ARBA00004286"/>
    </source>
</evidence>
<feature type="compositionally biased region" description="Basic residues" evidence="7">
    <location>
        <begin position="281"/>
        <end position="311"/>
    </location>
</feature>
<feature type="region of interest" description="Disordered" evidence="7">
    <location>
        <begin position="195"/>
        <end position="311"/>
    </location>
</feature>
<dbReference type="CDD" id="cd00073">
    <property type="entry name" value="H15"/>
    <property type="match status" value="1"/>
</dbReference>
<dbReference type="Gene3D" id="1.10.10.10">
    <property type="entry name" value="Winged helix-like DNA-binding domain superfamily/Winged helix DNA-binding domain"/>
    <property type="match status" value="1"/>
</dbReference>
<dbReference type="InterPro" id="IPR005819">
    <property type="entry name" value="H1/H5"/>
</dbReference>
<dbReference type="Proteomes" id="UP000807115">
    <property type="component" value="Chromosome 8"/>
</dbReference>
<evidence type="ECO:0000313" key="9">
    <source>
        <dbReference type="EMBL" id="KAG0521462.1"/>
    </source>
</evidence>
<dbReference type="FunFam" id="1.10.10.10:FF:000140">
    <property type="entry name" value="Histone H1.0"/>
    <property type="match status" value="1"/>
</dbReference>
<dbReference type="GO" id="GO:0000786">
    <property type="term" value="C:nucleosome"/>
    <property type="evidence" value="ECO:0007669"/>
    <property type="project" value="InterPro"/>
</dbReference>
<feature type="compositionally biased region" description="Low complexity" evidence="7">
    <location>
        <begin position="226"/>
        <end position="236"/>
    </location>
</feature>
<comment type="similarity">
    <text evidence="6">Belongs to the histone H1/H5 family.</text>
</comment>
<dbReference type="GO" id="GO:0003677">
    <property type="term" value="F:DNA binding"/>
    <property type="evidence" value="ECO:0007669"/>
    <property type="project" value="UniProtKB-KW"/>
</dbReference>
<dbReference type="AlphaFoldDB" id="A0A921QGS5"/>
<feature type="region of interest" description="Disordered" evidence="7">
    <location>
        <begin position="121"/>
        <end position="145"/>
    </location>
</feature>
<feature type="region of interest" description="Disordered" evidence="7">
    <location>
        <begin position="1"/>
        <end position="23"/>
    </location>
</feature>
<dbReference type="PRINTS" id="PR00624">
    <property type="entry name" value="HISTONEH5"/>
</dbReference>
<evidence type="ECO:0000256" key="7">
    <source>
        <dbReference type="SAM" id="MobiDB-lite"/>
    </source>
</evidence>
<dbReference type="Pfam" id="PF00538">
    <property type="entry name" value="Linker_histone"/>
    <property type="match status" value="1"/>
</dbReference>
<dbReference type="InterPro" id="IPR036388">
    <property type="entry name" value="WH-like_DNA-bd_sf"/>
</dbReference>
<comment type="subcellular location">
    <subcellularLocation>
        <location evidence="2">Chromosome</location>
    </subcellularLocation>
    <subcellularLocation>
        <location evidence="1 6">Nucleus</location>
    </subcellularLocation>
</comment>
<keyword evidence="3 6" id="KW-0158">Chromosome</keyword>
<feature type="region of interest" description="Disordered" evidence="7">
    <location>
        <begin position="78"/>
        <end position="100"/>
    </location>
</feature>
<dbReference type="InterPro" id="IPR036390">
    <property type="entry name" value="WH_DNA-bd_sf"/>
</dbReference>
<feature type="domain" description="H15" evidence="8">
    <location>
        <begin position="140"/>
        <end position="213"/>
    </location>
</feature>
<evidence type="ECO:0000256" key="3">
    <source>
        <dbReference type="ARBA" id="ARBA00022454"/>
    </source>
</evidence>
<feature type="compositionally biased region" description="Low complexity" evidence="7">
    <location>
        <begin position="265"/>
        <end position="280"/>
    </location>
</feature>
<reference evidence="9" key="2">
    <citation type="submission" date="2020-10" db="EMBL/GenBank/DDBJ databases">
        <authorList>
            <person name="Cooper E.A."/>
            <person name="Brenton Z.W."/>
            <person name="Flinn B.S."/>
            <person name="Jenkins J."/>
            <person name="Shu S."/>
            <person name="Flowers D."/>
            <person name="Luo F."/>
            <person name="Wang Y."/>
            <person name="Xia P."/>
            <person name="Barry K."/>
            <person name="Daum C."/>
            <person name="Lipzen A."/>
            <person name="Yoshinaga Y."/>
            <person name="Schmutz J."/>
            <person name="Saski C."/>
            <person name="Vermerris W."/>
            <person name="Kresovich S."/>
        </authorList>
    </citation>
    <scope>NUCLEOTIDE SEQUENCE</scope>
</reference>
<dbReference type="GO" id="GO:0030527">
    <property type="term" value="F:structural constituent of chromatin"/>
    <property type="evidence" value="ECO:0007669"/>
    <property type="project" value="InterPro"/>
</dbReference>
<comment type="caution">
    <text evidence="9">The sequence shown here is derived from an EMBL/GenBank/DDBJ whole genome shotgun (WGS) entry which is preliminary data.</text>
</comment>
<dbReference type="EMBL" id="CM027687">
    <property type="protein sequence ID" value="KAG0521462.1"/>
    <property type="molecule type" value="Genomic_DNA"/>
</dbReference>
<name>A0A921QGS5_SORBI</name>
<accession>A0A921QGS5</accession>
<sequence>MGVRKGCRYAPVASPGRRAPGNGRKCRKYATEVGLREWSPVLRAPFRIERGVRCDRRRHGHVARTLGYPSVCVTGRGGPSFQVKSRSEREREHVDGGSRGESRRQVFAVCAVDQLLPSWRHPKKPAKSAAASKKPRAKPAHPKTAEMVNSAIKSLKERGGSSLQAIKKYITANYKTDAEKLSPFIKKYIKGAVPAAHCPTKGKGASGSFKLASRRRSRRSPPSPRLPAAKPRLLPSQGRPCQEARRRKKTAAAKKPSQPRRPSPRRSQGAAAPRRSSLLPRPRRPPRRQQRRSLRPKPKRLRQAQGCPKKK</sequence>
<evidence type="ECO:0000313" key="10">
    <source>
        <dbReference type="Proteomes" id="UP000807115"/>
    </source>
</evidence>
<feature type="compositionally biased region" description="Basic and acidic residues" evidence="7">
    <location>
        <begin position="85"/>
        <end position="100"/>
    </location>
</feature>
<dbReference type="SMART" id="SM00526">
    <property type="entry name" value="H15"/>
    <property type="match status" value="1"/>
</dbReference>
<dbReference type="SUPFAM" id="SSF46785">
    <property type="entry name" value="Winged helix' DNA-binding domain"/>
    <property type="match status" value="1"/>
</dbReference>
<evidence type="ECO:0000256" key="6">
    <source>
        <dbReference type="RuleBase" id="RU003894"/>
    </source>
</evidence>
<dbReference type="InterPro" id="IPR005818">
    <property type="entry name" value="Histone_H1/H5_H15"/>
</dbReference>
<evidence type="ECO:0000256" key="1">
    <source>
        <dbReference type="ARBA" id="ARBA00004123"/>
    </source>
</evidence>
<evidence type="ECO:0000259" key="8">
    <source>
        <dbReference type="PROSITE" id="PS51504"/>
    </source>
</evidence>
<gene>
    <name evidence="9" type="ORF">BDA96_08G162600</name>
</gene>